<evidence type="ECO:0000256" key="9">
    <source>
        <dbReference type="ARBA" id="ARBA00023125"/>
    </source>
</evidence>
<dbReference type="InterPro" id="IPR027417">
    <property type="entry name" value="P-loop_NTPase"/>
</dbReference>
<keyword evidence="7 14" id="KW-0347">Helicase</keyword>
<sequence>MALPNALVANLQPVTQEFRVAPHNIDAEQALLGAILVNNDAYYRVSDFLLAEHFMEDVHRRIFEVAASLIKGGKLATPITLKTYLGDADLGGQTVMQYLARLAAEATTVINAGDYGRTIYDLAIRRRLITIGEDLVNGAYEAPVESSPRDQIEGTERRLYELAESGKYDGGFQKFSEALTTAVDMAAKAYQREGKLSGIATGLSDLDAKMGGLQPSDLIILAGRPAMGKTSLVTNIAFNIAKAYQGEKGADGIVKTVNGGIVGFFSLEMSAEQLATRIIAEQSGVPSYKIRRGDIRPEEFYKITDAARDMQTIPFYIDQTGGISIAQLAARARRLKRQKGLDLLIVDYLQLLSGSGKRSDNRVQEMTEITTGMKALAKELAVPIIGLSQLSRQVENREDKRPQLSDLRESGSIEQDADVVMFVFREEYYVNNKKPREGTEEFFAWEAEMNRVHGKAEVILGKQRHGPTGTVELQFDANITRFSNLAQSDRIPDQHM</sequence>
<evidence type="ECO:0000256" key="4">
    <source>
        <dbReference type="ARBA" id="ARBA00022705"/>
    </source>
</evidence>
<keyword evidence="8 14" id="KW-0067">ATP-binding</keyword>
<dbReference type="InterPro" id="IPR007694">
    <property type="entry name" value="DNA_helicase_DnaB-like_C"/>
</dbReference>
<dbReference type="GO" id="GO:0005829">
    <property type="term" value="C:cytosol"/>
    <property type="evidence" value="ECO:0007669"/>
    <property type="project" value="TreeGrafter"/>
</dbReference>
<dbReference type="SUPFAM" id="SSF48024">
    <property type="entry name" value="N-terminal domain of DnaB helicase"/>
    <property type="match status" value="1"/>
</dbReference>
<keyword evidence="4 14" id="KW-0235">DNA replication</keyword>
<dbReference type="GO" id="GO:0005524">
    <property type="term" value="F:ATP binding"/>
    <property type="evidence" value="ECO:0007669"/>
    <property type="project" value="UniProtKB-UniRule"/>
</dbReference>
<dbReference type="SUPFAM" id="SSF52540">
    <property type="entry name" value="P-loop containing nucleoside triphosphate hydrolases"/>
    <property type="match status" value="1"/>
</dbReference>
<evidence type="ECO:0000256" key="14">
    <source>
        <dbReference type="RuleBase" id="RU362085"/>
    </source>
</evidence>
<reference evidence="17" key="1">
    <citation type="submission" date="2016-10" db="EMBL/GenBank/DDBJ databases">
        <authorList>
            <person name="Varghese N."/>
            <person name="Submissions S."/>
        </authorList>
    </citation>
    <scope>NUCLEOTIDE SEQUENCE [LARGE SCALE GENOMIC DNA]</scope>
    <source>
        <strain evidence="17">Gh-105</strain>
    </source>
</reference>
<dbReference type="RefSeq" id="WP_091969793.1">
    <property type="nucleotide sequence ID" value="NZ_FOPM01000005.1"/>
</dbReference>
<keyword evidence="6 14" id="KW-0378">Hydrolase</keyword>
<dbReference type="EC" id="5.6.2.3" evidence="13 14"/>
<feature type="domain" description="SF4 helicase" evidence="15">
    <location>
        <begin position="192"/>
        <end position="489"/>
    </location>
</feature>
<dbReference type="Pfam" id="PF03796">
    <property type="entry name" value="DnaB_C"/>
    <property type="match status" value="1"/>
</dbReference>
<gene>
    <name evidence="16" type="ORF">SAMN05192565_10526</name>
</gene>
<dbReference type="InterPro" id="IPR007692">
    <property type="entry name" value="DNA_helicase_DnaB"/>
</dbReference>
<keyword evidence="10" id="KW-0413">Isomerase</keyword>
<keyword evidence="9 14" id="KW-0238">DNA-binding</keyword>
<dbReference type="InterPro" id="IPR036185">
    <property type="entry name" value="DNA_heli_DnaB-like_N_sf"/>
</dbReference>
<dbReference type="Proteomes" id="UP000199229">
    <property type="component" value="Unassembled WGS sequence"/>
</dbReference>
<dbReference type="CDD" id="cd00984">
    <property type="entry name" value="DnaB_C"/>
    <property type="match status" value="1"/>
</dbReference>
<evidence type="ECO:0000256" key="8">
    <source>
        <dbReference type="ARBA" id="ARBA00022840"/>
    </source>
</evidence>
<dbReference type="AlphaFoldDB" id="A0A1I2SSZ0"/>
<evidence type="ECO:0000256" key="10">
    <source>
        <dbReference type="ARBA" id="ARBA00023235"/>
    </source>
</evidence>
<dbReference type="PROSITE" id="PS51199">
    <property type="entry name" value="SF4_HELICASE"/>
    <property type="match status" value="1"/>
</dbReference>
<evidence type="ECO:0000313" key="17">
    <source>
        <dbReference type="Proteomes" id="UP000199229"/>
    </source>
</evidence>
<keyword evidence="3 14" id="KW-0639">Primosome</keyword>
<dbReference type="NCBIfam" id="TIGR00665">
    <property type="entry name" value="DnaB"/>
    <property type="match status" value="1"/>
</dbReference>
<dbReference type="STRING" id="582675.SAMN05192565_10526"/>
<dbReference type="InterPro" id="IPR016136">
    <property type="entry name" value="DNA_helicase_N/primase_C"/>
</dbReference>
<dbReference type="InterPro" id="IPR007693">
    <property type="entry name" value="DNA_helicase_DnaB-like_N"/>
</dbReference>
<comment type="function">
    <text evidence="11 14">The main replicative DNA helicase, it participates in initiation and elongation during chromosome replication. Travels ahead of the DNA replisome, separating dsDNA into templates for DNA synthesis. A processive ATP-dependent 5'-3' DNA helicase it has DNA-dependent ATPase activity.</text>
</comment>
<protein>
    <recommendedName>
        <fullName evidence="13 14">Replicative DNA helicase</fullName>
        <ecNumber evidence="13 14">5.6.2.3</ecNumber>
    </recommendedName>
</protein>
<dbReference type="Gene3D" id="3.40.50.300">
    <property type="entry name" value="P-loop containing nucleotide triphosphate hydrolases"/>
    <property type="match status" value="1"/>
</dbReference>
<comment type="catalytic activity">
    <reaction evidence="12 14">
        <text>ATP + H2O = ADP + phosphate + H(+)</text>
        <dbReference type="Rhea" id="RHEA:13065"/>
        <dbReference type="ChEBI" id="CHEBI:15377"/>
        <dbReference type="ChEBI" id="CHEBI:15378"/>
        <dbReference type="ChEBI" id="CHEBI:30616"/>
        <dbReference type="ChEBI" id="CHEBI:43474"/>
        <dbReference type="ChEBI" id="CHEBI:456216"/>
        <dbReference type="EC" id="5.6.2.3"/>
    </reaction>
</comment>
<evidence type="ECO:0000256" key="11">
    <source>
        <dbReference type="ARBA" id="ARBA00044932"/>
    </source>
</evidence>
<keyword evidence="17" id="KW-1185">Reference proteome</keyword>
<dbReference type="EMBL" id="FOPM01000005">
    <property type="protein sequence ID" value="SFG53226.1"/>
    <property type="molecule type" value="Genomic_DNA"/>
</dbReference>
<evidence type="ECO:0000256" key="1">
    <source>
        <dbReference type="ARBA" id="ARBA00008428"/>
    </source>
</evidence>
<keyword evidence="5 14" id="KW-0547">Nucleotide-binding</keyword>
<evidence type="ECO:0000256" key="2">
    <source>
        <dbReference type="ARBA" id="ARBA00011643"/>
    </source>
</evidence>
<dbReference type="OrthoDB" id="9773982at2"/>
<evidence type="ECO:0000256" key="6">
    <source>
        <dbReference type="ARBA" id="ARBA00022801"/>
    </source>
</evidence>
<dbReference type="GO" id="GO:0003677">
    <property type="term" value="F:DNA binding"/>
    <property type="evidence" value="ECO:0007669"/>
    <property type="project" value="UniProtKB-UniRule"/>
</dbReference>
<dbReference type="GO" id="GO:0016887">
    <property type="term" value="F:ATP hydrolysis activity"/>
    <property type="evidence" value="ECO:0007669"/>
    <property type="project" value="RHEA"/>
</dbReference>
<comment type="similarity">
    <text evidence="1 14">Belongs to the helicase family. DnaB subfamily.</text>
</comment>
<dbReference type="NCBIfam" id="NF006606">
    <property type="entry name" value="PRK09165.1"/>
    <property type="match status" value="1"/>
</dbReference>
<dbReference type="GO" id="GO:0043139">
    <property type="term" value="F:5'-3' DNA helicase activity"/>
    <property type="evidence" value="ECO:0007669"/>
    <property type="project" value="UniProtKB-EC"/>
</dbReference>
<evidence type="ECO:0000256" key="3">
    <source>
        <dbReference type="ARBA" id="ARBA00022515"/>
    </source>
</evidence>
<dbReference type="InterPro" id="IPR003593">
    <property type="entry name" value="AAA+_ATPase"/>
</dbReference>
<comment type="subunit">
    <text evidence="2">Homohexamer.</text>
</comment>
<evidence type="ECO:0000256" key="7">
    <source>
        <dbReference type="ARBA" id="ARBA00022806"/>
    </source>
</evidence>
<proteinExistence type="inferred from homology"/>
<dbReference type="PANTHER" id="PTHR30153:SF2">
    <property type="entry name" value="REPLICATIVE DNA HELICASE"/>
    <property type="match status" value="1"/>
</dbReference>
<evidence type="ECO:0000259" key="15">
    <source>
        <dbReference type="PROSITE" id="PS51199"/>
    </source>
</evidence>
<dbReference type="Gene3D" id="1.10.860.10">
    <property type="entry name" value="DNAb Helicase, Chain A"/>
    <property type="match status" value="1"/>
</dbReference>
<accession>A0A1I2SSZ0</accession>
<evidence type="ECO:0000256" key="13">
    <source>
        <dbReference type="NCBIfam" id="TIGR00665"/>
    </source>
</evidence>
<evidence type="ECO:0000256" key="5">
    <source>
        <dbReference type="ARBA" id="ARBA00022741"/>
    </source>
</evidence>
<name>A0A1I2SSZ0_9HYPH</name>
<dbReference type="GO" id="GO:0006269">
    <property type="term" value="P:DNA replication, synthesis of primer"/>
    <property type="evidence" value="ECO:0007669"/>
    <property type="project" value="UniProtKB-UniRule"/>
</dbReference>
<dbReference type="GO" id="GO:1990077">
    <property type="term" value="C:primosome complex"/>
    <property type="evidence" value="ECO:0007669"/>
    <property type="project" value="UniProtKB-UniRule"/>
</dbReference>
<dbReference type="Pfam" id="PF00772">
    <property type="entry name" value="DnaB"/>
    <property type="match status" value="1"/>
</dbReference>
<organism evidence="16 17">
    <name type="scientific">Methylobacterium gossipiicola</name>
    <dbReference type="NCBI Taxonomy" id="582675"/>
    <lineage>
        <taxon>Bacteria</taxon>
        <taxon>Pseudomonadati</taxon>
        <taxon>Pseudomonadota</taxon>
        <taxon>Alphaproteobacteria</taxon>
        <taxon>Hyphomicrobiales</taxon>
        <taxon>Methylobacteriaceae</taxon>
        <taxon>Methylobacterium</taxon>
    </lineage>
</organism>
<dbReference type="PANTHER" id="PTHR30153">
    <property type="entry name" value="REPLICATIVE DNA HELICASE DNAB"/>
    <property type="match status" value="1"/>
</dbReference>
<evidence type="ECO:0000313" key="16">
    <source>
        <dbReference type="EMBL" id="SFG53226.1"/>
    </source>
</evidence>
<evidence type="ECO:0000256" key="12">
    <source>
        <dbReference type="ARBA" id="ARBA00048954"/>
    </source>
</evidence>
<dbReference type="SMART" id="SM00382">
    <property type="entry name" value="AAA"/>
    <property type="match status" value="1"/>
</dbReference>